<dbReference type="Pfam" id="PF00335">
    <property type="entry name" value="Tetraspanin"/>
    <property type="match status" value="1"/>
</dbReference>
<organism evidence="8 9">
    <name type="scientific">Adineta ricciae</name>
    <name type="common">Rotifer</name>
    <dbReference type="NCBI Taxonomy" id="249248"/>
    <lineage>
        <taxon>Eukaryota</taxon>
        <taxon>Metazoa</taxon>
        <taxon>Spiralia</taxon>
        <taxon>Gnathifera</taxon>
        <taxon>Rotifera</taxon>
        <taxon>Eurotatoria</taxon>
        <taxon>Bdelloidea</taxon>
        <taxon>Adinetida</taxon>
        <taxon>Adinetidae</taxon>
        <taxon>Adineta</taxon>
    </lineage>
</organism>
<comment type="subcellular location">
    <subcellularLocation>
        <location evidence="1 7">Membrane</location>
        <topology evidence="1 7">Multi-pass membrane protein</topology>
    </subcellularLocation>
</comment>
<evidence type="ECO:0000256" key="7">
    <source>
        <dbReference type="RuleBase" id="RU361218"/>
    </source>
</evidence>
<dbReference type="PIRSF" id="PIRSF002419">
    <property type="entry name" value="Tetraspanin"/>
    <property type="match status" value="1"/>
</dbReference>
<comment type="similarity">
    <text evidence="2 7">Belongs to the tetraspanin (TM4SF) family.</text>
</comment>
<keyword evidence="9" id="KW-1185">Reference proteome</keyword>
<feature type="disulfide bond" evidence="6">
    <location>
        <begin position="158"/>
        <end position="177"/>
    </location>
</feature>
<dbReference type="EMBL" id="CAJNOR010007270">
    <property type="protein sequence ID" value="CAF1614096.1"/>
    <property type="molecule type" value="Genomic_DNA"/>
</dbReference>
<proteinExistence type="inferred from homology"/>
<dbReference type="InterPro" id="IPR000301">
    <property type="entry name" value="Tetraspanin_animals"/>
</dbReference>
<accession>A0A816BRB1</accession>
<keyword evidence="5 7" id="KW-0472">Membrane</keyword>
<evidence type="ECO:0000256" key="4">
    <source>
        <dbReference type="ARBA" id="ARBA00022989"/>
    </source>
</evidence>
<evidence type="ECO:0000313" key="9">
    <source>
        <dbReference type="Proteomes" id="UP000663828"/>
    </source>
</evidence>
<protein>
    <recommendedName>
        <fullName evidence="7">Tetraspanin</fullName>
    </recommendedName>
</protein>
<evidence type="ECO:0000256" key="5">
    <source>
        <dbReference type="ARBA" id="ARBA00023136"/>
    </source>
</evidence>
<feature type="transmembrane region" description="Helical" evidence="7">
    <location>
        <begin position="62"/>
        <end position="86"/>
    </location>
</feature>
<keyword evidence="4 7" id="KW-1133">Transmembrane helix</keyword>
<keyword evidence="6" id="KW-1015">Disulfide bond</keyword>
<keyword evidence="3 7" id="KW-0812">Transmembrane</keyword>
<evidence type="ECO:0000256" key="6">
    <source>
        <dbReference type="PIRSR" id="PIRSR002419-1"/>
    </source>
</evidence>
<dbReference type="GO" id="GO:0005886">
    <property type="term" value="C:plasma membrane"/>
    <property type="evidence" value="ECO:0007669"/>
    <property type="project" value="TreeGrafter"/>
</dbReference>
<evidence type="ECO:0000313" key="8">
    <source>
        <dbReference type="EMBL" id="CAF1614096.1"/>
    </source>
</evidence>
<sequence length="244" mass="26797">MAQLSCGIQCTRSLLLVLNVGFILIGFSVMGVGIYLKVGNNFRAISEISAVSQALDGEAMQWVSIGIIVLGVFTALLAIFGCLGAMSKNRCFLYVYAICLTLIILVEFAAVIATLIYRNDLYKSFDSGFMEVFQHAYSKNQTEVQKAIESLEETFKCCGVNGPSDYSKFSFKIPRSCYRNQDEFPIPYSDGCAMAVAVWIWNELPIIASVLGVILFIEIFGVISALVLGVAISHSSSPIYYSKF</sequence>
<feature type="transmembrane region" description="Helical" evidence="7">
    <location>
        <begin position="12"/>
        <end position="36"/>
    </location>
</feature>
<evidence type="ECO:0000256" key="2">
    <source>
        <dbReference type="ARBA" id="ARBA00006840"/>
    </source>
</evidence>
<dbReference type="PANTHER" id="PTHR19282">
    <property type="entry name" value="TETRASPANIN"/>
    <property type="match status" value="1"/>
</dbReference>
<dbReference type="CDD" id="cd03127">
    <property type="entry name" value="tetraspanin_LEL"/>
    <property type="match status" value="1"/>
</dbReference>
<dbReference type="PANTHER" id="PTHR19282:SF431">
    <property type="entry name" value="TETRASPANIN 26A, ISOFORM B-RELATED"/>
    <property type="match status" value="1"/>
</dbReference>
<dbReference type="Gene3D" id="1.10.1450.10">
    <property type="entry name" value="Tetraspanin"/>
    <property type="match status" value="1"/>
</dbReference>
<dbReference type="Proteomes" id="UP000663828">
    <property type="component" value="Unassembled WGS sequence"/>
</dbReference>
<evidence type="ECO:0000256" key="1">
    <source>
        <dbReference type="ARBA" id="ARBA00004141"/>
    </source>
</evidence>
<feature type="transmembrane region" description="Helical" evidence="7">
    <location>
        <begin position="206"/>
        <end position="232"/>
    </location>
</feature>
<dbReference type="InterPro" id="IPR008952">
    <property type="entry name" value="Tetraspanin_EC2_sf"/>
</dbReference>
<dbReference type="AlphaFoldDB" id="A0A816BRB1"/>
<dbReference type="SUPFAM" id="SSF48652">
    <property type="entry name" value="Tetraspanin"/>
    <property type="match status" value="1"/>
</dbReference>
<dbReference type="PRINTS" id="PR00259">
    <property type="entry name" value="TMFOUR"/>
</dbReference>
<evidence type="ECO:0000256" key="3">
    <source>
        <dbReference type="ARBA" id="ARBA00022692"/>
    </source>
</evidence>
<feature type="transmembrane region" description="Helical" evidence="7">
    <location>
        <begin position="93"/>
        <end position="117"/>
    </location>
</feature>
<gene>
    <name evidence="8" type="ORF">XAT740_LOCUS49313</name>
</gene>
<comment type="caution">
    <text evidence="8">The sequence shown here is derived from an EMBL/GenBank/DDBJ whole genome shotgun (WGS) entry which is preliminary data.</text>
</comment>
<dbReference type="InterPro" id="IPR018499">
    <property type="entry name" value="Tetraspanin/Peripherin"/>
</dbReference>
<reference evidence="8" key="1">
    <citation type="submission" date="2021-02" db="EMBL/GenBank/DDBJ databases">
        <authorList>
            <person name="Nowell W R."/>
        </authorList>
    </citation>
    <scope>NUCLEOTIDE SEQUENCE</scope>
</reference>
<name>A0A816BRB1_ADIRI</name>